<gene>
    <name evidence="2" type="ORF">I314_04565</name>
</gene>
<dbReference type="EMBL" id="KN848900">
    <property type="protein sequence ID" value="KIR59576.1"/>
    <property type="molecule type" value="Genomic_DNA"/>
</dbReference>
<keyword evidence="3" id="KW-1185">Reference proteome</keyword>
<dbReference type="Proteomes" id="UP000053800">
    <property type="component" value="Unassembled WGS sequence"/>
</dbReference>
<dbReference type="PROSITE" id="PS51767">
    <property type="entry name" value="PEPTIDASE_A1"/>
    <property type="match status" value="1"/>
</dbReference>
<dbReference type="InterPro" id="IPR033121">
    <property type="entry name" value="PEPTIDASE_A1"/>
</dbReference>
<accession>A0ABR5B7M1</accession>
<reference evidence="2 3" key="1">
    <citation type="submission" date="2015-01" db="EMBL/GenBank/DDBJ databases">
        <title>The Genome Sequence of Cryptococcus gattii CA1873.</title>
        <authorList>
            <consortium name="The Broad Institute Genomics Platform"/>
            <person name="Cuomo C."/>
            <person name="Litvintseva A."/>
            <person name="Chen Y."/>
            <person name="Heitman J."/>
            <person name="Sun S."/>
            <person name="Springer D."/>
            <person name="Dromer F."/>
            <person name="Young S."/>
            <person name="Zeng Q."/>
            <person name="Gargeya S."/>
            <person name="Abouelleil A."/>
            <person name="Alvarado L."/>
            <person name="Chapman S.B."/>
            <person name="Gainer-Dewar J."/>
            <person name="Goldberg J."/>
            <person name="Griggs A."/>
            <person name="Gujja S."/>
            <person name="Hansen M."/>
            <person name="Howarth C."/>
            <person name="Imamovic A."/>
            <person name="Larimer J."/>
            <person name="Murphy C."/>
            <person name="Naylor J."/>
            <person name="Pearson M."/>
            <person name="Priest M."/>
            <person name="Roberts A."/>
            <person name="Saif S."/>
            <person name="Shea T."/>
            <person name="Sykes S."/>
            <person name="Wortman J."/>
            <person name="Nusbaum C."/>
            <person name="Birren B."/>
        </authorList>
    </citation>
    <scope>NUCLEOTIDE SEQUENCE [LARGE SCALE GENOMIC DNA]</scope>
    <source>
        <strain evidence="2 3">CA1873</strain>
    </source>
</reference>
<proteinExistence type="predicted"/>
<dbReference type="SUPFAM" id="SSF50630">
    <property type="entry name" value="Acid proteases"/>
    <property type="match status" value="1"/>
</dbReference>
<dbReference type="Pfam" id="PF00026">
    <property type="entry name" value="Asp"/>
    <property type="match status" value="1"/>
</dbReference>
<protein>
    <recommendedName>
        <fullName evidence="1">Peptidase A1 domain-containing protein</fullName>
    </recommendedName>
</protein>
<evidence type="ECO:0000313" key="2">
    <source>
        <dbReference type="EMBL" id="KIR59576.1"/>
    </source>
</evidence>
<sequence>MEKIEVILDTGTPDIRVPEDMLLPIYAALGNDTYYFDTTTGDLVVPCKSNDDAALALQFGGQQFYLSWQDLIVNPSSTDANYCYCRVQASPSAIRD</sequence>
<dbReference type="Gene3D" id="2.40.70.10">
    <property type="entry name" value="Acid Proteases"/>
    <property type="match status" value="1"/>
</dbReference>
<organism evidence="2 3">
    <name type="scientific">Cryptococcus bacillisporus CA1873</name>
    <dbReference type="NCBI Taxonomy" id="1296111"/>
    <lineage>
        <taxon>Eukaryota</taxon>
        <taxon>Fungi</taxon>
        <taxon>Dikarya</taxon>
        <taxon>Basidiomycota</taxon>
        <taxon>Agaricomycotina</taxon>
        <taxon>Tremellomycetes</taxon>
        <taxon>Tremellales</taxon>
        <taxon>Cryptococcaceae</taxon>
        <taxon>Cryptococcus</taxon>
        <taxon>Cryptococcus gattii species complex</taxon>
    </lineage>
</organism>
<dbReference type="InterPro" id="IPR021109">
    <property type="entry name" value="Peptidase_aspartic_dom_sf"/>
</dbReference>
<evidence type="ECO:0000313" key="3">
    <source>
        <dbReference type="Proteomes" id="UP000053800"/>
    </source>
</evidence>
<feature type="domain" description="Peptidase A1" evidence="1">
    <location>
        <begin position="1"/>
        <end position="96"/>
    </location>
</feature>
<name>A0ABR5B7M1_CRYGA</name>
<evidence type="ECO:0000259" key="1">
    <source>
        <dbReference type="PROSITE" id="PS51767"/>
    </source>
</evidence>